<dbReference type="EMBL" id="VSRR010001681">
    <property type="protein sequence ID" value="MPC27008.1"/>
    <property type="molecule type" value="Genomic_DNA"/>
</dbReference>
<keyword evidence="3" id="KW-1185">Reference proteome</keyword>
<sequence>MDLAVTGWFQKAMSHAQGMTEQVPLGTSRDGGGPGRGWEGGAAGRGGCRQDHFLRIRNVS</sequence>
<accession>A0A5B7DZT3</accession>
<protein>
    <submittedName>
        <fullName evidence="2">Uncharacterized protein</fullName>
    </submittedName>
</protein>
<gene>
    <name evidence="2" type="ORF">E2C01_020160</name>
</gene>
<organism evidence="2 3">
    <name type="scientific">Portunus trituberculatus</name>
    <name type="common">Swimming crab</name>
    <name type="synonym">Neptunus trituberculatus</name>
    <dbReference type="NCBI Taxonomy" id="210409"/>
    <lineage>
        <taxon>Eukaryota</taxon>
        <taxon>Metazoa</taxon>
        <taxon>Ecdysozoa</taxon>
        <taxon>Arthropoda</taxon>
        <taxon>Crustacea</taxon>
        <taxon>Multicrustacea</taxon>
        <taxon>Malacostraca</taxon>
        <taxon>Eumalacostraca</taxon>
        <taxon>Eucarida</taxon>
        <taxon>Decapoda</taxon>
        <taxon>Pleocyemata</taxon>
        <taxon>Brachyura</taxon>
        <taxon>Eubrachyura</taxon>
        <taxon>Portunoidea</taxon>
        <taxon>Portunidae</taxon>
        <taxon>Portuninae</taxon>
        <taxon>Portunus</taxon>
    </lineage>
</organism>
<feature type="compositionally biased region" description="Gly residues" evidence="1">
    <location>
        <begin position="29"/>
        <end position="45"/>
    </location>
</feature>
<dbReference type="Proteomes" id="UP000324222">
    <property type="component" value="Unassembled WGS sequence"/>
</dbReference>
<name>A0A5B7DZT3_PORTR</name>
<evidence type="ECO:0000313" key="3">
    <source>
        <dbReference type="Proteomes" id="UP000324222"/>
    </source>
</evidence>
<dbReference type="AlphaFoldDB" id="A0A5B7DZT3"/>
<proteinExistence type="predicted"/>
<feature type="region of interest" description="Disordered" evidence="1">
    <location>
        <begin position="19"/>
        <end position="45"/>
    </location>
</feature>
<reference evidence="2 3" key="1">
    <citation type="submission" date="2019-05" db="EMBL/GenBank/DDBJ databases">
        <title>Another draft genome of Portunus trituberculatus and its Hox gene families provides insights of decapod evolution.</title>
        <authorList>
            <person name="Jeong J.-H."/>
            <person name="Song I."/>
            <person name="Kim S."/>
            <person name="Choi T."/>
            <person name="Kim D."/>
            <person name="Ryu S."/>
            <person name="Kim W."/>
        </authorList>
    </citation>
    <scope>NUCLEOTIDE SEQUENCE [LARGE SCALE GENOMIC DNA]</scope>
    <source>
        <tissue evidence="2">Muscle</tissue>
    </source>
</reference>
<comment type="caution">
    <text evidence="2">The sequence shown here is derived from an EMBL/GenBank/DDBJ whole genome shotgun (WGS) entry which is preliminary data.</text>
</comment>
<evidence type="ECO:0000256" key="1">
    <source>
        <dbReference type="SAM" id="MobiDB-lite"/>
    </source>
</evidence>
<evidence type="ECO:0000313" key="2">
    <source>
        <dbReference type="EMBL" id="MPC27008.1"/>
    </source>
</evidence>